<dbReference type="AlphaFoldDB" id="A0A8J4E9M1"/>
<proteinExistence type="predicted"/>
<name>A0A8J4E9M1_9ACTN</name>
<keyword evidence="3" id="KW-1185">Reference proteome</keyword>
<protein>
    <submittedName>
        <fullName evidence="2">Uncharacterized protein</fullName>
    </submittedName>
</protein>
<feature type="region of interest" description="Disordered" evidence="1">
    <location>
        <begin position="94"/>
        <end position="154"/>
    </location>
</feature>
<accession>A0A8J4E9M1</accession>
<dbReference type="RefSeq" id="WP_203927365.1">
    <property type="nucleotide sequence ID" value="NZ_BOPH01000025.1"/>
</dbReference>
<organism evidence="2 3">
    <name type="scientific">Virgisporangium ochraceum</name>
    <dbReference type="NCBI Taxonomy" id="65505"/>
    <lineage>
        <taxon>Bacteria</taxon>
        <taxon>Bacillati</taxon>
        <taxon>Actinomycetota</taxon>
        <taxon>Actinomycetes</taxon>
        <taxon>Micromonosporales</taxon>
        <taxon>Micromonosporaceae</taxon>
        <taxon>Virgisporangium</taxon>
    </lineage>
</organism>
<evidence type="ECO:0000313" key="3">
    <source>
        <dbReference type="Proteomes" id="UP000635606"/>
    </source>
</evidence>
<comment type="caution">
    <text evidence="2">The sequence shown here is derived from an EMBL/GenBank/DDBJ whole genome shotgun (WGS) entry which is preliminary data.</text>
</comment>
<reference evidence="2" key="1">
    <citation type="submission" date="2021-01" db="EMBL/GenBank/DDBJ databases">
        <title>Whole genome shotgun sequence of Virgisporangium ochraceum NBRC 16418.</title>
        <authorList>
            <person name="Komaki H."/>
            <person name="Tamura T."/>
        </authorList>
    </citation>
    <scope>NUCLEOTIDE SEQUENCE</scope>
    <source>
        <strain evidence="2">NBRC 16418</strain>
    </source>
</reference>
<evidence type="ECO:0000313" key="2">
    <source>
        <dbReference type="EMBL" id="GIJ67405.1"/>
    </source>
</evidence>
<feature type="compositionally biased region" description="Low complexity" evidence="1">
    <location>
        <begin position="140"/>
        <end position="152"/>
    </location>
</feature>
<evidence type="ECO:0000256" key="1">
    <source>
        <dbReference type="SAM" id="MobiDB-lite"/>
    </source>
</evidence>
<feature type="compositionally biased region" description="Low complexity" evidence="1">
    <location>
        <begin position="99"/>
        <end position="132"/>
    </location>
</feature>
<gene>
    <name evidence="2" type="ORF">Voc01_023220</name>
</gene>
<sequence>MKVRAVAVKVRTVGVVLTVVAAVVVVVAAAVDGPRRPPLELPAASAFPAGPCREVADPVLSLGRFTYENTGAERLPARAYPFLRQRAEQLAAVRDKVNVPGGTPPGSTSPGSTSPGSASPGSASPGSAVTGGAVTGGGTPTATPSADPAQQALSPRIDPVLTAIGFLRLRPGRAYDPALLRDLEDARSALQRACVSRRD</sequence>
<dbReference type="EMBL" id="BOPH01000025">
    <property type="protein sequence ID" value="GIJ67405.1"/>
    <property type="molecule type" value="Genomic_DNA"/>
</dbReference>
<dbReference type="Proteomes" id="UP000635606">
    <property type="component" value="Unassembled WGS sequence"/>
</dbReference>